<dbReference type="EMBL" id="JAVHJL010000001">
    <property type="protein sequence ID" value="KAK6512099.1"/>
    <property type="molecule type" value="Genomic_DNA"/>
</dbReference>
<dbReference type="SMART" id="SM01199">
    <property type="entry name" value="FDF"/>
    <property type="match status" value="1"/>
</dbReference>
<feature type="compositionally biased region" description="Low complexity" evidence="5">
    <location>
        <begin position="158"/>
        <end position="180"/>
    </location>
</feature>
<dbReference type="AlphaFoldDB" id="A0AAV9WP86"/>
<feature type="compositionally biased region" description="Basic residues" evidence="5">
    <location>
        <begin position="496"/>
        <end position="513"/>
    </location>
</feature>
<name>A0AAV9WP86_9PEZI</name>
<comment type="subcellular location">
    <subcellularLocation>
        <location evidence="1">Cytoplasm</location>
        <location evidence="1">P-body</location>
    </subcellularLocation>
</comment>
<dbReference type="Pfam" id="PF09532">
    <property type="entry name" value="FDF"/>
    <property type="match status" value="1"/>
</dbReference>
<organism evidence="8 9">
    <name type="scientific">Arthrobotrys musiformis</name>
    <dbReference type="NCBI Taxonomy" id="47236"/>
    <lineage>
        <taxon>Eukaryota</taxon>
        <taxon>Fungi</taxon>
        <taxon>Dikarya</taxon>
        <taxon>Ascomycota</taxon>
        <taxon>Pezizomycotina</taxon>
        <taxon>Orbiliomycetes</taxon>
        <taxon>Orbiliales</taxon>
        <taxon>Orbiliaceae</taxon>
        <taxon>Arthrobotrys</taxon>
    </lineage>
</organism>
<evidence type="ECO:0000256" key="1">
    <source>
        <dbReference type="ARBA" id="ARBA00004201"/>
    </source>
</evidence>
<dbReference type="Gene3D" id="3.40.50.10260">
    <property type="entry name" value="YjeF N-terminal domain"/>
    <property type="match status" value="1"/>
</dbReference>
<proteinExistence type="inferred from homology"/>
<evidence type="ECO:0000256" key="3">
    <source>
        <dbReference type="ARBA" id="ARBA00015797"/>
    </source>
</evidence>
<evidence type="ECO:0000256" key="5">
    <source>
        <dbReference type="SAM" id="MobiDB-lite"/>
    </source>
</evidence>
<dbReference type="InterPro" id="IPR019050">
    <property type="entry name" value="FDF_dom"/>
</dbReference>
<dbReference type="PROSITE" id="PS51512">
    <property type="entry name" value="DFDF"/>
    <property type="match status" value="1"/>
</dbReference>
<feature type="domain" description="DFDF" evidence="7">
    <location>
        <begin position="383"/>
        <end position="419"/>
    </location>
</feature>
<dbReference type="InterPro" id="IPR036652">
    <property type="entry name" value="YjeF_N_dom_sf"/>
</dbReference>
<feature type="compositionally biased region" description="Pro residues" evidence="5">
    <location>
        <begin position="106"/>
        <end position="115"/>
    </location>
</feature>
<evidence type="ECO:0000259" key="7">
    <source>
        <dbReference type="PROSITE" id="PS51512"/>
    </source>
</evidence>
<comment type="caution">
    <text evidence="8">The sequence shown here is derived from an EMBL/GenBank/DDBJ whole genome shotgun (WGS) entry which is preliminary data.</text>
</comment>
<keyword evidence="4" id="KW-0963">Cytoplasm</keyword>
<dbReference type="InterPro" id="IPR004443">
    <property type="entry name" value="YjeF_N_dom"/>
</dbReference>
<comment type="similarity">
    <text evidence="2">Belongs to the EDC3 family.</text>
</comment>
<accession>A0AAV9WP86</accession>
<dbReference type="GO" id="GO:0000932">
    <property type="term" value="C:P-body"/>
    <property type="evidence" value="ECO:0007669"/>
    <property type="project" value="UniProtKB-SubCell"/>
</dbReference>
<evidence type="ECO:0000313" key="9">
    <source>
        <dbReference type="Proteomes" id="UP001370758"/>
    </source>
</evidence>
<feature type="region of interest" description="Disordered" evidence="5">
    <location>
        <begin position="473"/>
        <end position="545"/>
    </location>
</feature>
<feature type="region of interest" description="Disordered" evidence="5">
    <location>
        <begin position="57"/>
        <end position="371"/>
    </location>
</feature>
<dbReference type="Pfam" id="PF03853">
    <property type="entry name" value="YjeF_N"/>
    <property type="match status" value="1"/>
</dbReference>
<dbReference type="InterPro" id="IPR025762">
    <property type="entry name" value="DFDF"/>
</dbReference>
<dbReference type="PROSITE" id="PS51385">
    <property type="entry name" value="YJEF_N"/>
    <property type="match status" value="1"/>
</dbReference>
<feature type="compositionally biased region" description="Low complexity" evidence="5">
    <location>
        <begin position="225"/>
        <end position="238"/>
    </location>
</feature>
<dbReference type="PANTHER" id="PTHR13612:SF0">
    <property type="entry name" value="ENHANCER OF MRNA-DECAPPING PROTEIN 3"/>
    <property type="match status" value="1"/>
</dbReference>
<evidence type="ECO:0000259" key="6">
    <source>
        <dbReference type="PROSITE" id="PS51385"/>
    </source>
</evidence>
<evidence type="ECO:0000313" key="8">
    <source>
        <dbReference type="EMBL" id="KAK6512099.1"/>
    </source>
</evidence>
<gene>
    <name evidence="8" type="primary">EDC3</name>
    <name evidence="8" type="ORF">TWF481_000995</name>
</gene>
<dbReference type="SUPFAM" id="SSF64153">
    <property type="entry name" value="YjeF N-terminal domain-like"/>
    <property type="match status" value="1"/>
</dbReference>
<evidence type="ECO:0000256" key="2">
    <source>
        <dbReference type="ARBA" id="ARBA00006610"/>
    </source>
</evidence>
<feature type="domain" description="YjeF N-terminal" evidence="6">
    <location>
        <begin position="570"/>
        <end position="801"/>
    </location>
</feature>
<protein>
    <recommendedName>
        <fullName evidence="3">Enhancer of mRNA-decapping protein 3</fullName>
    </recommendedName>
</protein>
<sequence length="825" mass="89390">MSFFGFTVRVTLNSGPIIQGTVGTLEGSNLTLTNAYDTISGMSYPFYQIDGKGVGDIEVLDDGPSEASQAARTPTGPAANYPSYPQPPPLQPQSQPQPQPQLHQQPPFPPQPQPPMGSMNLPQMPSYGFPPPQIPIHRQMAPMAPIQPSIPPPPPQAIAPQSQPQQQQQQQPQSQSQSQPQPQPPAKKPFYDPAIVSVGRPPKPTPQSQPSPLKAQLPPPPPTLSFPVAPLLPAASPSKGVQGAPPNGSKPISKPTSVLHGRDNNNNNNSGNITTTTVTRPPFTTPALTSPFSKLKLGDAVDSSAFEETDDSQAPQQPRRPLDSRPRRGRRDPATGNFVSQPPPHPRNNGNANVRRGRDNHQGGRETSAYIRRHRYQNSDGWATEDVTGIKDTEFDFQGNLERFDKKAVFSQIQTEDTTAIEDRLVSFNKRPTVGSAEIPSIRKNFKNSENVLGTYANGTSLADRETWNDNSFLKKGPDFGSSSSDDEEEPGSGRSSRRGMTRPARHGSKLLRKASVNVSGRISPNISSGMGSGGGRAEQLANSGDAKAKPILRLKTSSRPCPVVSPLQMLDVERIAEVDLGLTDDMMSENAGRGIAQVAIQAFGKRLHSGNHNSLPVVLVFAGNNKSGARAVAAGRHLKNHHVRVLICVLGLEREEELLDHLRRQIQIFRNAGGRLAHWNELSYKLQSLDSPPELIIDGLLGMHVGFEDLRLPDQASLFDLVKFANGSKAQIMSIDVPSGIDGSTGEVTTLDDAEQFYMEAKFVVCMGAPKTGVRAALQTVGAGWNLHVVDIGIPNTAWRKYGSRRRHGVEFGAEWVSAIEYIL</sequence>
<dbReference type="GO" id="GO:0003729">
    <property type="term" value="F:mRNA binding"/>
    <property type="evidence" value="ECO:0007669"/>
    <property type="project" value="TreeGrafter"/>
</dbReference>
<dbReference type="PANTHER" id="PTHR13612">
    <property type="entry name" value="ENHANCER OF MRNA-DECAPPING PROTEIN 3"/>
    <property type="match status" value="1"/>
</dbReference>
<keyword evidence="9" id="KW-1185">Reference proteome</keyword>
<evidence type="ECO:0000256" key="4">
    <source>
        <dbReference type="ARBA" id="ARBA00022490"/>
    </source>
</evidence>
<dbReference type="Proteomes" id="UP001370758">
    <property type="component" value="Unassembled WGS sequence"/>
</dbReference>
<feature type="compositionally biased region" description="Polar residues" evidence="5">
    <location>
        <begin position="517"/>
        <end position="530"/>
    </location>
</feature>
<reference evidence="8 9" key="1">
    <citation type="submission" date="2023-08" db="EMBL/GenBank/DDBJ databases">
        <authorList>
            <person name="Palmer J.M."/>
        </authorList>
    </citation>
    <scope>NUCLEOTIDE SEQUENCE [LARGE SCALE GENOMIC DNA]</scope>
    <source>
        <strain evidence="8 9">TWF481</strain>
    </source>
</reference>
<dbReference type="GO" id="GO:0031087">
    <property type="term" value="P:deadenylation-independent decapping of nuclear-transcribed mRNA"/>
    <property type="evidence" value="ECO:0007669"/>
    <property type="project" value="TreeGrafter"/>
</dbReference>
<feature type="compositionally biased region" description="Low complexity" evidence="5">
    <location>
        <begin position="264"/>
        <end position="286"/>
    </location>
</feature>
<feature type="compositionally biased region" description="Pro residues" evidence="5">
    <location>
        <begin position="148"/>
        <end position="157"/>
    </location>
</feature>
<feature type="compositionally biased region" description="Pro residues" evidence="5">
    <location>
        <begin position="84"/>
        <end position="99"/>
    </location>
</feature>
<dbReference type="GO" id="GO:0033962">
    <property type="term" value="P:P-body assembly"/>
    <property type="evidence" value="ECO:0007669"/>
    <property type="project" value="TreeGrafter"/>
</dbReference>